<dbReference type="PROSITE" id="PS50234">
    <property type="entry name" value="VWFA"/>
    <property type="match status" value="1"/>
</dbReference>
<protein>
    <submittedName>
        <fullName evidence="3">Cobaltochelatase CobT subunit</fullName>
    </submittedName>
</protein>
<accession>A0A450XA99</accession>
<feature type="region of interest" description="Disordered" evidence="1">
    <location>
        <begin position="324"/>
        <end position="389"/>
    </location>
</feature>
<dbReference type="SUPFAM" id="SSF53300">
    <property type="entry name" value="vWA-like"/>
    <property type="match status" value="1"/>
</dbReference>
<gene>
    <name evidence="3" type="ORF">BECKMB1821G_GA0114241_101914</name>
</gene>
<name>A0A450XA99_9GAMM</name>
<dbReference type="InterPro" id="IPR006538">
    <property type="entry name" value="CobT"/>
</dbReference>
<evidence type="ECO:0000259" key="2">
    <source>
        <dbReference type="PROSITE" id="PS50234"/>
    </source>
</evidence>
<dbReference type="GO" id="GO:0009236">
    <property type="term" value="P:cobalamin biosynthetic process"/>
    <property type="evidence" value="ECO:0007669"/>
    <property type="project" value="InterPro"/>
</dbReference>
<sequence>MASWKNDGQRRRAHSWRCRMDGYGCRVAFFLWPAACLSSRVCHPGRILSQTDLRIQVRVDVRKPDSSCEDERKINKTSHLWFVPLETKTEQLRRVTAATCRAIAGRRDIELSFEADETVYLSTKIYSIASHNEAPLLEEKEAASATRVCIHPPSAVPHPREIARVRGEADTAALRFAYHDAALHERLAPLDVSARMLFDALEEVRYEALGARRMMGVALNLSNAWEERCLSLPLDSGLREPGRLSEAMRLVVRRALEGSPPPDSARGFVRLWDDYLLPEIGEMLPELSRTLHDQHAFSLVSRGILMALGFAIENRTRKDVRAELKRKEEEGGEGAVEQDRTRSGPGELPPETPPLDSVDALDGSTEDPGISETARDEPESALEYGEQDRTKELKDYARRGFPDHEAGKGYRVYVADFDEVVEPSEICEGQELVRLRLKLDRELALLHRIIGRLANRLQRRLLARQARSWAFDQEEGLLDAARLARIVANPANSLSYKQEQETPFRDTVVTLLIDNSGSMRGRPITLAAISVDVLARTLERCGVKTEILGFTTRTWKGGRARERWIEAGGKPNPGRLNELRHIVYKSADTPWRRARKNLGLMLREGLLKENVDGESLLWAHQRLLGRHEERRILMVISDGTPVDDATLLANTDDYLDRHLRQVIEYIERESSVELLAIGMRHDVAEYYHRAVTLVDAEQLGGTMMEELANLFDNNSPNKYVRKSGHRRGFGTIQQR</sequence>
<dbReference type="PANTHER" id="PTHR41248:SF1">
    <property type="entry name" value="NORD PROTEIN"/>
    <property type="match status" value="1"/>
</dbReference>
<dbReference type="AlphaFoldDB" id="A0A450XA99"/>
<dbReference type="Pfam" id="PF11775">
    <property type="entry name" value="CobT_C"/>
    <property type="match status" value="1"/>
</dbReference>
<dbReference type="InterPro" id="IPR051928">
    <property type="entry name" value="NorD/CobT"/>
</dbReference>
<dbReference type="EMBL" id="CAADFO010000019">
    <property type="protein sequence ID" value="VFK26205.1"/>
    <property type="molecule type" value="Genomic_DNA"/>
</dbReference>
<dbReference type="InterPro" id="IPR025861">
    <property type="entry name" value="CobT_VWA_dom"/>
</dbReference>
<dbReference type="PIRSF" id="PIRSF031715">
    <property type="entry name" value="Cob_chel_CobT"/>
    <property type="match status" value="1"/>
</dbReference>
<dbReference type="CDD" id="cd01454">
    <property type="entry name" value="vWA_norD_type"/>
    <property type="match status" value="1"/>
</dbReference>
<evidence type="ECO:0000313" key="3">
    <source>
        <dbReference type="EMBL" id="VFK26205.1"/>
    </source>
</evidence>
<organism evidence="3">
    <name type="scientific">Candidatus Kentrum sp. MB</name>
    <dbReference type="NCBI Taxonomy" id="2138164"/>
    <lineage>
        <taxon>Bacteria</taxon>
        <taxon>Pseudomonadati</taxon>
        <taxon>Pseudomonadota</taxon>
        <taxon>Gammaproteobacteria</taxon>
        <taxon>Candidatus Kentrum</taxon>
    </lineage>
</organism>
<dbReference type="SMART" id="SM00327">
    <property type="entry name" value="VWA"/>
    <property type="match status" value="1"/>
</dbReference>
<evidence type="ECO:0000256" key="1">
    <source>
        <dbReference type="SAM" id="MobiDB-lite"/>
    </source>
</evidence>
<proteinExistence type="predicted"/>
<dbReference type="PANTHER" id="PTHR41248">
    <property type="entry name" value="NORD PROTEIN"/>
    <property type="match status" value="1"/>
</dbReference>
<reference evidence="3" key="1">
    <citation type="submission" date="2019-02" db="EMBL/GenBank/DDBJ databases">
        <authorList>
            <person name="Gruber-Vodicka R. H."/>
            <person name="Seah K. B. B."/>
        </authorList>
    </citation>
    <scope>NUCLEOTIDE SEQUENCE</scope>
    <source>
        <strain evidence="3">BECK_BZ197</strain>
    </source>
</reference>
<dbReference type="InterPro" id="IPR036465">
    <property type="entry name" value="vWFA_dom_sf"/>
</dbReference>
<dbReference type="Pfam" id="PF06213">
    <property type="entry name" value="CobT"/>
    <property type="match status" value="1"/>
</dbReference>
<feature type="domain" description="VWFA" evidence="2">
    <location>
        <begin position="508"/>
        <end position="732"/>
    </location>
</feature>
<dbReference type="InterPro" id="IPR002035">
    <property type="entry name" value="VWF_A"/>
</dbReference>